<dbReference type="SFLD" id="SFLDS00019">
    <property type="entry name" value="Glutathione_Transferase_(cytos"/>
    <property type="match status" value="1"/>
</dbReference>
<feature type="domain" description="GST C-terminal" evidence="2">
    <location>
        <begin position="86"/>
        <end position="208"/>
    </location>
</feature>
<dbReference type="SFLD" id="SFLDG01150">
    <property type="entry name" value="Main.1:_Beta-like"/>
    <property type="match status" value="1"/>
</dbReference>
<dbReference type="CDD" id="cd03057">
    <property type="entry name" value="GST_N_Beta"/>
    <property type="match status" value="1"/>
</dbReference>
<dbReference type="SUPFAM" id="SSF47616">
    <property type="entry name" value="GST C-terminal domain-like"/>
    <property type="match status" value="1"/>
</dbReference>
<dbReference type="Pfam" id="PF13409">
    <property type="entry name" value="GST_N_2"/>
    <property type="match status" value="1"/>
</dbReference>
<dbReference type="PROSITE" id="PS50405">
    <property type="entry name" value="GST_CTER"/>
    <property type="match status" value="1"/>
</dbReference>
<evidence type="ECO:0000259" key="1">
    <source>
        <dbReference type="PROSITE" id="PS50404"/>
    </source>
</evidence>
<protein>
    <submittedName>
        <fullName evidence="3">Glutathione S-transferase family protein</fullName>
    </submittedName>
</protein>
<reference evidence="3" key="1">
    <citation type="submission" date="2021-08" db="EMBL/GenBank/DDBJ databases">
        <authorList>
            <person name="Stevens D.C."/>
        </authorList>
    </citation>
    <scope>NUCLEOTIDE SEQUENCE</scope>
    <source>
        <strain evidence="3">DSM 53165</strain>
    </source>
</reference>
<dbReference type="Proteomes" id="UP001139031">
    <property type="component" value="Unassembled WGS sequence"/>
</dbReference>
<accession>A0ABS7U3D1</accession>
<organism evidence="3 4">
    <name type="scientific">Nannocystis pusilla</name>
    <dbReference type="NCBI Taxonomy" id="889268"/>
    <lineage>
        <taxon>Bacteria</taxon>
        <taxon>Pseudomonadati</taxon>
        <taxon>Myxococcota</taxon>
        <taxon>Polyangia</taxon>
        <taxon>Nannocystales</taxon>
        <taxon>Nannocystaceae</taxon>
        <taxon>Nannocystis</taxon>
    </lineage>
</organism>
<dbReference type="PANTHER" id="PTHR44051">
    <property type="entry name" value="GLUTATHIONE S-TRANSFERASE-RELATED"/>
    <property type="match status" value="1"/>
</dbReference>
<dbReference type="InterPro" id="IPR036249">
    <property type="entry name" value="Thioredoxin-like_sf"/>
</dbReference>
<sequence length="208" mass="23066">MYTLHYSPGSASMLVHLLLLEIGAPHELRRVDLDAGAQRDPAYLRLNPGGVVPTLIVDGAPCWETAALALLLAERHPEAGLAPPPSSPARAHYLQWMLYLANSLQPAFRWWFYPEAEGAEAEAVLAAARRRIEAAWDRLDAQLAAGGPHVLGERCSVVDLYATMLMRWSRKMPRPATEWPQLAALAGRVKARPSWQRLYAIEGLTEWA</sequence>
<keyword evidence="4" id="KW-1185">Reference proteome</keyword>
<dbReference type="Gene3D" id="3.40.30.10">
    <property type="entry name" value="Glutaredoxin"/>
    <property type="match status" value="1"/>
</dbReference>
<dbReference type="RefSeq" id="WP_224196671.1">
    <property type="nucleotide sequence ID" value="NZ_JAIRAU010000052.1"/>
</dbReference>
<dbReference type="PROSITE" id="PS50404">
    <property type="entry name" value="GST_NTER"/>
    <property type="match status" value="1"/>
</dbReference>
<dbReference type="InterPro" id="IPR004045">
    <property type="entry name" value="Glutathione_S-Trfase_N"/>
</dbReference>
<dbReference type="SUPFAM" id="SSF52833">
    <property type="entry name" value="Thioredoxin-like"/>
    <property type="match status" value="1"/>
</dbReference>
<proteinExistence type="predicted"/>
<dbReference type="InterPro" id="IPR036282">
    <property type="entry name" value="Glutathione-S-Trfase_C_sf"/>
</dbReference>
<dbReference type="CDD" id="cd03188">
    <property type="entry name" value="GST_C_Beta"/>
    <property type="match status" value="1"/>
</dbReference>
<gene>
    <name evidence="3" type="ORF">K7C98_37375</name>
</gene>
<dbReference type="InterPro" id="IPR040079">
    <property type="entry name" value="Glutathione_S-Trfase"/>
</dbReference>
<evidence type="ECO:0000313" key="4">
    <source>
        <dbReference type="Proteomes" id="UP001139031"/>
    </source>
</evidence>
<feature type="domain" description="GST N-terminal" evidence="1">
    <location>
        <begin position="1"/>
        <end position="80"/>
    </location>
</feature>
<evidence type="ECO:0000313" key="3">
    <source>
        <dbReference type="EMBL" id="MBZ5714939.1"/>
    </source>
</evidence>
<dbReference type="InterPro" id="IPR010987">
    <property type="entry name" value="Glutathione-S-Trfase_C-like"/>
</dbReference>
<dbReference type="InterPro" id="IPR004046">
    <property type="entry name" value="GST_C"/>
</dbReference>
<dbReference type="SFLD" id="SFLDG00358">
    <property type="entry name" value="Main_(cytGST)"/>
    <property type="match status" value="1"/>
</dbReference>
<dbReference type="EMBL" id="JAIRAU010000052">
    <property type="protein sequence ID" value="MBZ5714939.1"/>
    <property type="molecule type" value="Genomic_DNA"/>
</dbReference>
<dbReference type="Gene3D" id="1.20.1050.10">
    <property type="match status" value="1"/>
</dbReference>
<evidence type="ECO:0000259" key="2">
    <source>
        <dbReference type="PROSITE" id="PS50405"/>
    </source>
</evidence>
<dbReference type="PANTHER" id="PTHR44051:SF21">
    <property type="entry name" value="GLUTATHIONE S-TRANSFERASE FAMILY PROTEIN"/>
    <property type="match status" value="1"/>
</dbReference>
<comment type="caution">
    <text evidence="3">The sequence shown here is derived from an EMBL/GenBank/DDBJ whole genome shotgun (WGS) entry which is preliminary data.</text>
</comment>
<name>A0ABS7U3D1_9BACT</name>
<dbReference type="Pfam" id="PF14497">
    <property type="entry name" value="GST_C_3"/>
    <property type="match status" value="1"/>
</dbReference>